<evidence type="ECO:0000313" key="3">
    <source>
        <dbReference type="Proteomes" id="UP000256491"/>
    </source>
</evidence>
<reference evidence="2 3" key="1">
    <citation type="journal article" date="2010" name="Syst. Appl. Microbiol.">
        <title>Four new species of Chryseobacterium from the rhizosphere of coastal sand dune plants, Chryseobacterium elymi sp. nov., Chryseobacterium hagamense sp. nov., Chryseobacterium lathyri sp. nov. and Chryseobacterium rhizosphaerae sp. nov.</title>
        <authorList>
            <person name="Cho S.H."/>
            <person name="Lee K.S."/>
            <person name="Shin D.S."/>
            <person name="Han J.H."/>
            <person name="Park K.S."/>
            <person name="Lee C.H."/>
            <person name="Park K.H."/>
            <person name="Kim S.B."/>
        </authorList>
    </citation>
    <scope>NUCLEOTIDE SEQUENCE [LARGE SCALE GENOMIC DNA]</scope>
    <source>
        <strain evidence="2 3">KCTC 22548</strain>
    </source>
</reference>
<name>A0ABX9INI3_9FLAO</name>
<evidence type="ECO:0000256" key="1">
    <source>
        <dbReference type="SAM" id="Phobius"/>
    </source>
</evidence>
<dbReference type="EMBL" id="QNUF01000004">
    <property type="protein sequence ID" value="REC77264.1"/>
    <property type="molecule type" value="Genomic_DNA"/>
</dbReference>
<keyword evidence="1" id="KW-0472">Membrane</keyword>
<keyword evidence="3" id="KW-1185">Reference proteome</keyword>
<dbReference type="RefSeq" id="WP_084085970.1">
    <property type="nucleotide sequence ID" value="NZ_QNUF01000004.1"/>
</dbReference>
<keyword evidence="1" id="KW-1133">Transmembrane helix</keyword>
<evidence type="ECO:0000313" key="2">
    <source>
        <dbReference type="EMBL" id="REC77264.1"/>
    </source>
</evidence>
<feature type="transmembrane region" description="Helical" evidence="1">
    <location>
        <begin position="67"/>
        <end position="86"/>
    </location>
</feature>
<protein>
    <recommendedName>
        <fullName evidence="4">DUF4293 family protein</fullName>
    </recommendedName>
</protein>
<sequence length="137" mass="16146">MKRKIFKYRLVYYLAVAASLLFFIISAFSILNLFNDFSIFKTIFICTSIVINLFAFINLIEKYDRAVLFLNLSLSLFIIALGYPILLKVLSGKYYDVWNLRFSFWILLILILIIVNMFEVRLNRGINEIENIGKHED</sequence>
<dbReference type="Proteomes" id="UP000256491">
    <property type="component" value="Unassembled WGS sequence"/>
</dbReference>
<evidence type="ECO:0008006" key="4">
    <source>
        <dbReference type="Google" id="ProtNLM"/>
    </source>
</evidence>
<organism evidence="2 3">
    <name type="scientific">Chryseobacterium rhizosphaerae</name>
    <dbReference type="NCBI Taxonomy" id="395937"/>
    <lineage>
        <taxon>Bacteria</taxon>
        <taxon>Pseudomonadati</taxon>
        <taxon>Bacteroidota</taxon>
        <taxon>Flavobacteriia</taxon>
        <taxon>Flavobacteriales</taxon>
        <taxon>Weeksellaceae</taxon>
        <taxon>Chryseobacterium group</taxon>
        <taxon>Chryseobacterium</taxon>
    </lineage>
</organism>
<gene>
    <name evidence="2" type="ORF">DRF57_04500</name>
</gene>
<accession>A0ABX9INI3</accession>
<comment type="caution">
    <text evidence="2">The sequence shown here is derived from an EMBL/GenBank/DDBJ whole genome shotgun (WGS) entry which is preliminary data.</text>
</comment>
<feature type="transmembrane region" description="Helical" evidence="1">
    <location>
        <begin position="98"/>
        <end position="118"/>
    </location>
</feature>
<keyword evidence="1" id="KW-0812">Transmembrane</keyword>
<feature type="transmembrane region" description="Helical" evidence="1">
    <location>
        <begin position="12"/>
        <end position="33"/>
    </location>
</feature>
<feature type="transmembrane region" description="Helical" evidence="1">
    <location>
        <begin position="39"/>
        <end position="60"/>
    </location>
</feature>
<proteinExistence type="predicted"/>